<protein>
    <submittedName>
        <fullName evidence="1">Uncharacterized protein</fullName>
    </submittedName>
</protein>
<dbReference type="Proteomes" id="UP000005396">
    <property type="component" value="Unassembled WGS sequence"/>
</dbReference>
<evidence type="ECO:0000313" key="2">
    <source>
        <dbReference type="Proteomes" id="UP000005396"/>
    </source>
</evidence>
<accession>A8RTE1</accession>
<evidence type="ECO:0000313" key="1">
    <source>
        <dbReference type="EMBL" id="EDP16203.1"/>
    </source>
</evidence>
<organism evidence="1 2">
    <name type="scientific">Enterocloster bolteae (strain ATCC BAA-613 / DSM 15670 / CCUG 46953 / JCM 12243 / WAL 16351)</name>
    <name type="common">Clostridium bolteae</name>
    <dbReference type="NCBI Taxonomy" id="411902"/>
    <lineage>
        <taxon>Bacteria</taxon>
        <taxon>Bacillati</taxon>
        <taxon>Bacillota</taxon>
        <taxon>Clostridia</taxon>
        <taxon>Lachnospirales</taxon>
        <taxon>Lachnospiraceae</taxon>
        <taxon>Enterocloster</taxon>
    </lineage>
</organism>
<reference evidence="1 2" key="2">
    <citation type="submission" date="2007-09" db="EMBL/GenBank/DDBJ databases">
        <title>Draft genome sequence of Clostridium bolteae (ATCC BAA-613).</title>
        <authorList>
            <person name="Sudarsanam P."/>
            <person name="Ley R."/>
            <person name="Guruge J."/>
            <person name="Turnbaugh P.J."/>
            <person name="Mahowald M."/>
            <person name="Liep D."/>
            <person name="Gordon J."/>
        </authorList>
    </citation>
    <scope>NUCLEOTIDE SEQUENCE [LARGE SCALE GENOMIC DNA]</scope>
    <source>
        <strain evidence="2">ATCC BAA-613 / DSM 15670 / CCUG 46953 / JCM 12243 / WAL 16351</strain>
    </source>
</reference>
<dbReference type="AlphaFoldDB" id="A8RTE1"/>
<proteinExistence type="predicted"/>
<reference evidence="1 2" key="1">
    <citation type="submission" date="2007-08" db="EMBL/GenBank/DDBJ databases">
        <authorList>
            <person name="Fulton L."/>
            <person name="Clifton S."/>
            <person name="Fulton B."/>
            <person name="Xu J."/>
            <person name="Minx P."/>
            <person name="Pepin K.H."/>
            <person name="Johnson M."/>
            <person name="Thiruvilangam P."/>
            <person name="Bhonagiri V."/>
            <person name="Nash W.E."/>
            <person name="Mardis E.R."/>
            <person name="Wilson R.K."/>
        </authorList>
    </citation>
    <scope>NUCLEOTIDE SEQUENCE [LARGE SCALE GENOMIC DNA]</scope>
    <source>
        <strain evidence="2">ATCC BAA-613 / DSM 15670 / CCUG 46953 / JCM 12243 / WAL 16351</strain>
    </source>
</reference>
<gene>
    <name evidence="1" type="ORF">CLOBOL_03640</name>
</gene>
<sequence>MRTGSRVLQVPVYHDWMHRNAGNQAPFFAARAGFSSALRSRLSPAAYSGGRCLMPARGRGKNEDKGLFSGKCQRTCIDGLERANIYNMDQSYSERTGEIR</sequence>
<dbReference type="EMBL" id="ABCC02000032">
    <property type="protein sequence ID" value="EDP16203.1"/>
    <property type="molecule type" value="Genomic_DNA"/>
</dbReference>
<name>A8RTE1_ENTBW</name>
<comment type="caution">
    <text evidence="1">The sequence shown here is derived from an EMBL/GenBank/DDBJ whole genome shotgun (WGS) entry which is preliminary data.</text>
</comment>
<dbReference type="HOGENOM" id="CLU_2300867_0_0_9"/>
<dbReference type="PaxDb" id="411902-CLOBOL_03640"/>